<feature type="transmembrane region" description="Helical" evidence="1">
    <location>
        <begin position="47"/>
        <end position="69"/>
    </location>
</feature>
<dbReference type="Pfam" id="PF19700">
    <property type="entry name" value="DUF6198"/>
    <property type="match status" value="1"/>
</dbReference>
<dbReference type="RefSeq" id="WP_160920673.1">
    <property type="nucleotide sequence ID" value="NZ_WMEY01000006.1"/>
</dbReference>
<evidence type="ECO:0000313" key="3">
    <source>
        <dbReference type="Proteomes" id="UP000447833"/>
    </source>
</evidence>
<dbReference type="Proteomes" id="UP000447833">
    <property type="component" value="Unassembled WGS sequence"/>
</dbReference>
<comment type="caution">
    <text evidence="2">The sequence shown here is derived from an EMBL/GenBank/DDBJ whole genome shotgun (WGS) entry which is preliminary data.</text>
</comment>
<dbReference type="PANTHER" id="PTHR40078:SF1">
    <property type="entry name" value="INTEGRAL MEMBRANE PROTEIN"/>
    <property type="match status" value="1"/>
</dbReference>
<reference evidence="2 3" key="1">
    <citation type="submission" date="2019-11" db="EMBL/GenBank/DDBJ databases">
        <title>Genome sequences of 17 halophilic strains isolated from different environments.</title>
        <authorList>
            <person name="Furrow R.E."/>
        </authorList>
    </citation>
    <scope>NUCLEOTIDE SEQUENCE [LARGE SCALE GENOMIC DNA]</scope>
    <source>
        <strain evidence="2 3">22506_14_FS</strain>
    </source>
</reference>
<dbReference type="AlphaFoldDB" id="A0A845F3F0"/>
<accession>A0A845F3F0</accession>
<keyword evidence="1" id="KW-0812">Transmembrane</keyword>
<evidence type="ECO:0000256" key="1">
    <source>
        <dbReference type="SAM" id="Phobius"/>
    </source>
</evidence>
<evidence type="ECO:0000313" key="2">
    <source>
        <dbReference type="EMBL" id="MYL65329.1"/>
    </source>
</evidence>
<proteinExistence type="predicted"/>
<sequence>MPSLKIKRFLFYVVGLFVLTAGITLTIKSDIGAGAWDALNVGLSETIGFTVGSWVIIVGMILIIVNAILMRAWPDFFALITIIVTGLFIDFWLLTLFADWTISDVFIAYAVFAIGMILVGLGIAIYLQAKFAVIPIDGLMLAIHHKTGLSIRTSKTIGELIALLAAVILGGPIGIGTLAITFGIGPLVQFFYPTFEKMNA</sequence>
<feature type="transmembrane region" description="Helical" evidence="1">
    <location>
        <begin position="9"/>
        <end position="27"/>
    </location>
</feature>
<feature type="transmembrane region" description="Helical" evidence="1">
    <location>
        <begin position="76"/>
        <end position="94"/>
    </location>
</feature>
<keyword evidence="1" id="KW-1133">Transmembrane helix</keyword>
<gene>
    <name evidence="2" type="ORF">GLW07_18380</name>
</gene>
<feature type="transmembrane region" description="Helical" evidence="1">
    <location>
        <begin position="160"/>
        <end position="192"/>
    </location>
</feature>
<dbReference type="EMBL" id="WMEY01000006">
    <property type="protein sequence ID" value="MYL65329.1"/>
    <property type="molecule type" value="Genomic_DNA"/>
</dbReference>
<keyword evidence="1" id="KW-0472">Membrane</keyword>
<feature type="transmembrane region" description="Helical" evidence="1">
    <location>
        <begin position="106"/>
        <end position="127"/>
    </location>
</feature>
<name>A0A845F3F0_9BACL</name>
<protein>
    <submittedName>
        <fullName evidence="2">Membrane protein</fullName>
    </submittedName>
</protein>
<dbReference type="PANTHER" id="PTHR40078">
    <property type="entry name" value="INTEGRAL MEMBRANE PROTEIN-RELATED"/>
    <property type="match status" value="1"/>
</dbReference>
<dbReference type="InterPro" id="IPR038750">
    <property type="entry name" value="YczE/YyaS-like"/>
</dbReference>
<organism evidence="2 3">
    <name type="scientific">Guptibacillus hwajinpoensis</name>
    <dbReference type="NCBI Taxonomy" id="208199"/>
    <lineage>
        <taxon>Bacteria</taxon>
        <taxon>Bacillati</taxon>
        <taxon>Bacillota</taxon>
        <taxon>Bacilli</taxon>
        <taxon>Bacillales</taxon>
        <taxon>Guptibacillaceae</taxon>
        <taxon>Guptibacillus</taxon>
    </lineage>
</organism>